<evidence type="ECO:0000313" key="2">
    <source>
        <dbReference type="Proteomes" id="UP000796761"/>
    </source>
</evidence>
<dbReference type="EMBL" id="SWJQ01000206">
    <property type="protein sequence ID" value="TRZ18826.1"/>
    <property type="molecule type" value="Genomic_DNA"/>
</dbReference>
<evidence type="ECO:0000313" key="1">
    <source>
        <dbReference type="EMBL" id="TRZ18826.1"/>
    </source>
</evidence>
<comment type="caution">
    <text evidence="1">The sequence shown here is derived from an EMBL/GenBank/DDBJ whole genome shotgun (WGS) entry which is preliminary data.</text>
</comment>
<protein>
    <submittedName>
        <fullName evidence="1">Uncharacterized protein</fullName>
    </submittedName>
</protein>
<proteinExistence type="predicted"/>
<dbReference type="OrthoDB" id="10606282at2759"/>
<sequence>MKSTKWRALERGVLHLSKGQIGQKQQQRELCHHHHSVAAGLQVPPLTAAVVSLTQGPLATQQLLIQTARLEMGNINSRKMTTDCFTSNDIKWFGSDIDRELGETTINSPILPFPLPSIWRKLSPRRQRSSHSVHRALAFAVTEKQELLCAMSPENRQFRASLYVSSNSQWSVVCGHLLDSVPVAQNPLITRKYTGFSTDEAMMLTYLLALSLCLQESSKQNEVSLTMTCLIAH</sequence>
<keyword evidence="2" id="KW-1185">Reference proteome</keyword>
<accession>A0A8K1LM88</accession>
<name>A0A8K1LM88_9PASS</name>
<dbReference type="AlphaFoldDB" id="A0A8K1LM88"/>
<gene>
    <name evidence="1" type="ORF">HGM15179_008250</name>
</gene>
<reference evidence="1" key="1">
    <citation type="submission" date="2019-04" db="EMBL/GenBank/DDBJ databases">
        <title>Genome assembly of Zosterops borbonicus 15179.</title>
        <authorList>
            <person name="Leroy T."/>
            <person name="Anselmetti Y."/>
            <person name="Tilak M.-K."/>
            <person name="Nabholz B."/>
        </authorList>
    </citation>
    <scope>NUCLEOTIDE SEQUENCE</scope>
    <source>
        <strain evidence="1">HGM_15179</strain>
        <tissue evidence="1">Muscle</tissue>
    </source>
</reference>
<organism evidence="1 2">
    <name type="scientific">Zosterops borbonicus</name>
    <dbReference type="NCBI Taxonomy" id="364589"/>
    <lineage>
        <taxon>Eukaryota</taxon>
        <taxon>Metazoa</taxon>
        <taxon>Chordata</taxon>
        <taxon>Craniata</taxon>
        <taxon>Vertebrata</taxon>
        <taxon>Euteleostomi</taxon>
        <taxon>Archelosauria</taxon>
        <taxon>Archosauria</taxon>
        <taxon>Dinosauria</taxon>
        <taxon>Saurischia</taxon>
        <taxon>Theropoda</taxon>
        <taxon>Coelurosauria</taxon>
        <taxon>Aves</taxon>
        <taxon>Neognathae</taxon>
        <taxon>Neoaves</taxon>
        <taxon>Telluraves</taxon>
        <taxon>Australaves</taxon>
        <taxon>Passeriformes</taxon>
        <taxon>Sylvioidea</taxon>
        <taxon>Zosteropidae</taxon>
        <taxon>Zosterops</taxon>
    </lineage>
</organism>
<dbReference type="Proteomes" id="UP000796761">
    <property type="component" value="Unassembled WGS sequence"/>
</dbReference>